<evidence type="ECO:0000259" key="10">
    <source>
        <dbReference type="Pfam" id="PF02911"/>
    </source>
</evidence>
<keyword evidence="6 8" id="KW-0648">Protein biosynthesis</keyword>
<dbReference type="EMBL" id="JAMPLM010000001">
    <property type="protein sequence ID" value="MEP1057118.1"/>
    <property type="molecule type" value="Genomic_DNA"/>
</dbReference>
<comment type="catalytic activity">
    <reaction evidence="7 8">
        <text>L-methionyl-tRNA(fMet) + (6R)-10-formyltetrahydrofolate = N-formyl-L-methionyl-tRNA(fMet) + (6S)-5,6,7,8-tetrahydrofolate + H(+)</text>
        <dbReference type="Rhea" id="RHEA:24380"/>
        <dbReference type="Rhea" id="RHEA-COMP:9952"/>
        <dbReference type="Rhea" id="RHEA-COMP:9953"/>
        <dbReference type="ChEBI" id="CHEBI:15378"/>
        <dbReference type="ChEBI" id="CHEBI:57453"/>
        <dbReference type="ChEBI" id="CHEBI:78530"/>
        <dbReference type="ChEBI" id="CHEBI:78844"/>
        <dbReference type="ChEBI" id="CHEBI:195366"/>
        <dbReference type="EC" id="2.1.2.9"/>
    </reaction>
</comment>
<proteinExistence type="inferred from homology"/>
<feature type="domain" description="Formyl transferase N-terminal" evidence="9">
    <location>
        <begin position="1"/>
        <end position="182"/>
    </location>
</feature>
<keyword evidence="5 8" id="KW-0808">Transferase</keyword>
<dbReference type="InterPro" id="IPR037022">
    <property type="entry name" value="Formyl_trans_C_sf"/>
</dbReference>
<dbReference type="Pfam" id="PF02911">
    <property type="entry name" value="Formyl_trans_C"/>
    <property type="match status" value="1"/>
</dbReference>
<comment type="similarity">
    <text evidence="2 8">Belongs to the Fmt family.</text>
</comment>
<evidence type="ECO:0000259" key="9">
    <source>
        <dbReference type="Pfam" id="PF00551"/>
    </source>
</evidence>
<dbReference type="PROSITE" id="PS00373">
    <property type="entry name" value="GART"/>
    <property type="match status" value="1"/>
</dbReference>
<dbReference type="SUPFAM" id="SSF50486">
    <property type="entry name" value="FMT C-terminal domain-like"/>
    <property type="match status" value="1"/>
</dbReference>
<evidence type="ECO:0000256" key="5">
    <source>
        <dbReference type="ARBA" id="ARBA00022679"/>
    </source>
</evidence>
<dbReference type="InterPro" id="IPR002376">
    <property type="entry name" value="Formyl_transf_N"/>
</dbReference>
<accession>A0ABV0KDJ2</accession>
<dbReference type="Gene3D" id="3.40.50.170">
    <property type="entry name" value="Formyl transferase, N-terminal domain"/>
    <property type="match status" value="1"/>
</dbReference>
<dbReference type="InterPro" id="IPR001555">
    <property type="entry name" value="GART_AS"/>
</dbReference>
<dbReference type="InterPro" id="IPR041711">
    <property type="entry name" value="Met-tRNA-FMT_N"/>
</dbReference>
<evidence type="ECO:0000256" key="8">
    <source>
        <dbReference type="HAMAP-Rule" id="MF_00182"/>
    </source>
</evidence>
<dbReference type="InterPro" id="IPR011034">
    <property type="entry name" value="Formyl_transferase-like_C_sf"/>
</dbReference>
<gene>
    <name evidence="8 11" type="primary">fmt</name>
    <name evidence="11" type="ORF">NDI38_01635</name>
</gene>
<evidence type="ECO:0000313" key="11">
    <source>
        <dbReference type="EMBL" id="MEP1057118.1"/>
    </source>
</evidence>
<dbReference type="NCBIfam" id="TIGR00460">
    <property type="entry name" value="fmt"/>
    <property type="match status" value="1"/>
</dbReference>
<feature type="binding site" evidence="8">
    <location>
        <begin position="111"/>
        <end position="114"/>
    </location>
    <ligand>
        <name>(6S)-5,6,7,8-tetrahydrofolate</name>
        <dbReference type="ChEBI" id="CHEBI:57453"/>
    </ligand>
</feature>
<dbReference type="CDD" id="cd08704">
    <property type="entry name" value="Met_tRNA_FMT_C"/>
    <property type="match status" value="1"/>
</dbReference>
<evidence type="ECO:0000256" key="6">
    <source>
        <dbReference type="ARBA" id="ARBA00022917"/>
    </source>
</evidence>
<evidence type="ECO:0000256" key="1">
    <source>
        <dbReference type="ARBA" id="ARBA00002606"/>
    </source>
</evidence>
<dbReference type="HAMAP" id="MF_00182">
    <property type="entry name" value="Formyl_trans"/>
    <property type="match status" value="1"/>
</dbReference>
<evidence type="ECO:0000256" key="3">
    <source>
        <dbReference type="ARBA" id="ARBA00012261"/>
    </source>
</evidence>
<dbReference type="InterPro" id="IPR005793">
    <property type="entry name" value="Formyl_trans_C"/>
</dbReference>
<evidence type="ECO:0000256" key="2">
    <source>
        <dbReference type="ARBA" id="ARBA00010699"/>
    </source>
</evidence>
<dbReference type="Pfam" id="PF00551">
    <property type="entry name" value="Formyl_trans_N"/>
    <property type="match status" value="1"/>
</dbReference>
<dbReference type="Gene3D" id="3.10.25.10">
    <property type="entry name" value="Formyl transferase, C-terminal domain"/>
    <property type="match status" value="1"/>
</dbReference>
<reference evidence="11 12" key="1">
    <citation type="submission" date="2022-04" db="EMBL/GenBank/DDBJ databases">
        <title>Positive selection, recombination, and allopatry shape intraspecific diversity of widespread and dominant cyanobacteria.</title>
        <authorList>
            <person name="Wei J."/>
            <person name="Shu W."/>
            <person name="Hu C."/>
        </authorList>
    </citation>
    <scope>NUCLEOTIDE SEQUENCE [LARGE SCALE GENOMIC DNA]</scope>
    <source>
        <strain evidence="11 12">AS-A4</strain>
    </source>
</reference>
<evidence type="ECO:0000313" key="12">
    <source>
        <dbReference type="Proteomes" id="UP001476950"/>
    </source>
</evidence>
<evidence type="ECO:0000256" key="7">
    <source>
        <dbReference type="ARBA" id="ARBA00048558"/>
    </source>
</evidence>
<keyword evidence="12" id="KW-1185">Reference proteome</keyword>
<feature type="domain" description="Formyl transferase C-terminal" evidence="10">
    <location>
        <begin position="206"/>
        <end position="321"/>
    </location>
</feature>
<dbReference type="RefSeq" id="WP_190453912.1">
    <property type="nucleotide sequence ID" value="NZ_JAMPLM010000001.1"/>
</dbReference>
<organism evidence="11 12">
    <name type="scientific">Stenomitos frigidus AS-A4</name>
    <dbReference type="NCBI Taxonomy" id="2933935"/>
    <lineage>
        <taxon>Bacteria</taxon>
        <taxon>Bacillati</taxon>
        <taxon>Cyanobacteriota</taxon>
        <taxon>Cyanophyceae</taxon>
        <taxon>Leptolyngbyales</taxon>
        <taxon>Leptolyngbyaceae</taxon>
        <taxon>Stenomitos</taxon>
    </lineage>
</organism>
<protein>
    <recommendedName>
        <fullName evidence="4 8">Methionyl-tRNA formyltransferase</fullName>
        <ecNumber evidence="3 8">2.1.2.9</ecNumber>
    </recommendedName>
</protein>
<sequence length="333" mass="36093">MNIIFFGTPDFAVPSLERLLSHPAFNVLAVVTQPDKRRGRGSQLIPSPVKAIAQSHNLPLYQPKSVKKDEATLDYLKNTQADAFVVVAYGQILSQAILDLPRLGCVNAHGSILPRYRGAAPIQWSLYHGEAETGITTMLMDAGMDTGPMLLEARTPIALLDNFEDLAARLAHIGADLLPETLLQLDQRAIQPMTQDESQATYAPLIKKDNYWLDWSRSAIALHNQIRGFFPSCSATFRDKAIKIVATAPLSETFGIQLPSQLSAIAQAWSNPSEAAQPGEVVGILKGEGAIVQTGDGVLLLRTVQLTGKRPQSGWDFANGTRLEVGEVFGKGG</sequence>
<dbReference type="SUPFAM" id="SSF53328">
    <property type="entry name" value="Formyltransferase"/>
    <property type="match status" value="1"/>
</dbReference>
<comment type="function">
    <text evidence="1 8">Attaches a formyl group to the free amino group of methionyl-tRNA(fMet). The formyl group appears to play a dual role in the initiator identity of N-formylmethionyl-tRNA by promoting its recognition by IF2 and preventing the misappropriation of this tRNA by the elongation apparatus.</text>
</comment>
<dbReference type="GO" id="GO:0004479">
    <property type="term" value="F:methionyl-tRNA formyltransferase activity"/>
    <property type="evidence" value="ECO:0007669"/>
    <property type="project" value="UniProtKB-EC"/>
</dbReference>
<dbReference type="PANTHER" id="PTHR11138:SF5">
    <property type="entry name" value="METHIONYL-TRNA FORMYLTRANSFERASE, MITOCHONDRIAL"/>
    <property type="match status" value="1"/>
</dbReference>
<comment type="caution">
    <text evidence="11">The sequence shown here is derived from an EMBL/GenBank/DDBJ whole genome shotgun (WGS) entry which is preliminary data.</text>
</comment>
<dbReference type="InterPro" id="IPR044135">
    <property type="entry name" value="Met-tRNA-FMT_C"/>
</dbReference>
<dbReference type="Proteomes" id="UP001476950">
    <property type="component" value="Unassembled WGS sequence"/>
</dbReference>
<dbReference type="CDD" id="cd08646">
    <property type="entry name" value="FMT_core_Met-tRNA-FMT_N"/>
    <property type="match status" value="1"/>
</dbReference>
<dbReference type="InterPro" id="IPR036477">
    <property type="entry name" value="Formyl_transf_N_sf"/>
</dbReference>
<dbReference type="EC" id="2.1.2.9" evidence="3 8"/>
<name>A0ABV0KDJ2_9CYAN</name>
<evidence type="ECO:0000256" key="4">
    <source>
        <dbReference type="ARBA" id="ARBA00016014"/>
    </source>
</evidence>
<dbReference type="PANTHER" id="PTHR11138">
    <property type="entry name" value="METHIONYL-TRNA FORMYLTRANSFERASE"/>
    <property type="match status" value="1"/>
</dbReference>
<dbReference type="InterPro" id="IPR005794">
    <property type="entry name" value="Fmt"/>
</dbReference>